<name>A0ABU2SC22_9ACTN</name>
<comment type="caution">
    <text evidence="1">The sequence shown here is derived from an EMBL/GenBank/DDBJ whole genome shotgun (WGS) entry which is preliminary data.</text>
</comment>
<evidence type="ECO:0000313" key="2">
    <source>
        <dbReference type="Proteomes" id="UP001183615"/>
    </source>
</evidence>
<keyword evidence="2" id="KW-1185">Reference proteome</keyword>
<dbReference type="Proteomes" id="UP001183615">
    <property type="component" value="Unassembled WGS sequence"/>
</dbReference>
<dbReference type="EMBL" id="JAVREV010000020">
    <property type="protein sequence ID" value="MDT0446528.1"/>
    <property type="molecule type" value="Genomic_DNA"/>
</dbReference>
<dbReference type="RefSeq" id="WP_311620680.1">
    <property type="nucleotide sequence ID" value="NZ_JAVREV010000020.1"/>
</dbReference>
<proteinExistence type="predicted"/>
<evidence type="ECO:0000313" key="1">
    <source>
        <dbReference type="EMBL" id="MDT0446528.1"/>
    </source>
</evidence>
<gene>
    <name evidence="1" type="ORF">RM779_28605</name>
</gene>
<organism evidence="1 2">
    <name type="scientific">Streptomyces johnsoniae</name>
    <dbReference type="NCBI Taxonomy" id="3075532"/>
    <lineage>
        <taxon>Bacteria</taxon>
        <taxon>Bacillati</taxon>
        <taxon>Actinomycetota</taxon>
        <taxon>Actinomycetes</taxon>
        <taxon>Kitasatosporales</taxon>
        <taxon>Streptomycetaceae</taxon>
        <taxon>Streptomyces</taxon>
    </lineage>
</organism>
<protein>
    <submittedName>
        <fullName evidence="1">Uncharacterized protein</fullName>
    </submittedName>
</protein>
<sequence>MTELAPNESVIGAKEIAVLAAMRADASLLTGKHPAHVFRPLSERLSTWEADGIDTTPFRDGVEAAKRRYAGYGMVQMLPLERVLVGCESSRAGAFGGFHHPDQGYRHFQMVAVITMYGPLERRNPECPALALLDLLRAYTHDCLHYGSRRRYVEVAGVPVRTQYGINYRRTSGQSYSAADQRRSHHTRNLGIVMEGACDRDARAITRQTAEHFGVTEPSDILGALAFRDVTGTLREEDTEHVLDMTGSEEQTRYAAALSGYEKGVNRRYSHFLEEFATGEESECHTRLLSAIISGDVGALGAWLDERHGPGTFAGLFRTPGYFEPGLTA</sequence>
<reference evidence="2" key="1">
    <citation type="submission" date="2023-07" db="EMBL/GenBank/DDBJ databases">
        <title>30 novel species of actinomycetes from the DSMZ collection.</title>
        <authorList>
            <person name="Nouioui I."/>
        </authorList>
    </citation>
    <scope>NUCLEOTIDE SEQUENCE [LARGE SCALE GENOMIC DNA]</scope>
    <source>
        <strain evidence="2">DSM 41886</strain>
    </source>
</reference>
<accession>A0ABU2SC22</accession>